<organism evidence="1">
    <name type="scientific">Pseudoalteromonas prydzensis</name>
    <dbReference type="NCBI Taxonomy" id="182141"/>
    <lineage>
        <taxon>Bacteria</taxon>
        <taxon>Pseudomonadati</taxon>
        <taxon>Pseudomonadota</taxon>
        <taxon>Gammaproteobacteria</taxon>
        <taxon>Alteromonadales</taxon>
        <taxon>Pseudoalteromonadaceae</taxon>
        <taxon>Pseudoalteromonas</taxon>
    </lineage>
</organism>
<protein>
    <submittedName>
        <fullName evidence="1">Uncharacterized protein</fullName>
    </submittedName>
</protein>
<dbReference type="Proteomes" id="UP000886188">
    <property type="component" value="Unassembled WGS sequence"/>
</dbReference>
<dbReference type="RefSeq" id="WP_304178216.1">
    <property type="nucleotide sequence ID" value="NZ_DRGM01000004.1"/>
</dbReference>
<name>A0A7V1CV32_9GAMM</name>
<accession>A0A7V1CV32</accession>
<dbReference type="EMBL" id="DRGM01000004">
    <property type="protein sequence ID" value="HEA14867.1"/>
    <property type="molecule type" value="Genomic_DNA"/>
</dbReference>
<gene>
    <name evidence="1" type="ORF">ENH88_00135</name>
</gene>
<comment type="caution">
    <text evidence="1">The sequence shown here is derived from an EMBL/GenBank/DDBJ whole genome shotgun (WGS) entry which is preliminary data.</text>
</comment>
<dbReference type="PROSITE" id="PS51257">
    <property type="entry name" value="PROKAR_LIPOPROTEIN"/>
    <property type="match status" value="1"/>
</dbReference>
<reference evidence="1" key="1">
    <citation type="journal article" date="2020" name="mSystems">
        <title>Genome- and Community-Level Interaction Insights into Carbon Utilization and Element Cycling Functions of Hydrothermarchaeota in Hydrothermal Sediment.</title>
        <authorList>
            <person name="Zhou Z."/>
            <person name="Liu Y."/>
            <person name="Xu W."/>
            <person name="Pan J."/>
            <person name="Luo Z.H."/>
            <person name="Li M."/>
        </authorList>
    </citation>
    <scope>NUCLEOTIDE SEQUENCE [LARGE SCALE GENOMIC DNA]</scope>
    <source>
        <strain evidence="1">HyVt-346</strain>
    </source>
</reference>
<evidence type="ECO:0000313" key="1">
    <source>
        <dbReference type="EMBL" id="HEA14867.1"/>
    </source>
</evidence>
<proteinExistence type="predicted"/>
<dbReference type="AlphaFoldDB" id="A0A7V1CV32"/>
<sequence>MKTLVNYLISVAVVLSVGCLPSSVDQQRDVAFWHVKHTPDSILISYYRFIDDFNAQLNSLSDPTLSLLALNAVTDAQFAWALRLLNNDQPRAALPFWRVSVAQQNEDKRRQLSALLLRFERWSDLESLKEQQLLPVASYAAEHLKLQHKVAPQRIEQEFANDEGFLLAFSQLKATPQCQFNVLLMTDHRQGISQLTAFTHRYQQQPQPRAASFCFSKPIYLGNTIDCQQQPDSAAQCDWRPLIADKRWPTGFDFIVMMTATGSGNVQGGIMHLNSASHYGLFLHELMHFNGFEDEYALPTAKQAWLCHQRGLVAPNLFIANGLTPPAGWVLSDSCETGSKAYKPSADWSIMQYQQLPLSAQYQQLWLRKISDPHYQPVRFTDYFQQIAPAMDFTNKTVNKNIAE</sequence>